<organism evidence="5 6">
    <name type="scientific">Solimonas fluminis</name>
    <dbReference type="NCBI Taxonomy" id="2086571"/>
    <lineage>
        <taxon>Bacteria</taxon>
        <taxon>Pseudomonadati</taxon>
        <taxon>Pseudomonadota</taxon>
        <taxon>Gammaproteobacteria</taxon>
        <taxon>Nevskiales</taxon>
        <taxon>Nevskiaceae</taxon>
        <taxon>Solimonas</taxon>
    </lineage>
</organism>
<feature type="domain" description="Peptidase M16 C-terminal" evidence="4">
    <location>
        <begin position="643"/>
        <end position="822"/>
    </location>
</feature>
<dbReference type="InterPro" id="IPR011249">
    <property type="entry name" value="Metalloenz_LuxS/M16"/>
</dbReference>
<dbReference type="InterPro" id="IPR007863">
    <property type="entry name" value="Peptidase_M16_C"/>
</dbReference>
<feature type="domain" description="Peptidase M16 N-terminal" evidence="3">
    <location>
        <begin position="47"/>
        <end position="169"/>
    </location>
</feature>
<dbReference type="RefSeq" id="WP_104229026.1">
    <property type="nucleotide sequence ID" value="NZ_PSNW01000002.1"/>
</dbReference>
<feature type="chain" id="PRO_5015447215" evidence="2">
    <location>
        <begin position="21"/>
        <end position="917"/>
    </location>
</feature>
<name>A0A2S5TII9_9GAMM</name>
<dbReference type="GO" id="GO:0046872">
    <property type="term" value="F:metal ion binding"/>
    <property type="evidence" value="ECO:0007669"/>
    <property type="project" value="InterPro"/>
</dbReference>
<dbReference type="PANTHER" id="PTHR11851:SF224">
    <property type="entry name" value="PROCESSING PROTEASE"/>
    <property type="match status" value="1"/>
</dbReference>
<evidence type="ECO:0000256" key="2">
    <source>
        <dbReference type="SAM" id="SignalP"/>
    </source>
</evidence>
<gene>
    <name evidence="5" type="ORF">C3942_03755</name>
</gene>
<sequence>MRKALLAALGLLLSQGHATAAAPAQPAFPDLRIPYEKHILPNGLTLILHEDHKAPLVAVNVWYHVGSKDEPPGRQGFAHLFEHLMFNGSEHYNDEFFRPLAEAGATKINGTTWMDRTNYFQNVPTPALDRVLWLESDRMGHLLGAVDQAKLDEQRGVVLNEKRQGENQPYGRVWDVISRSIYPAGHPYSWTTIGSEKDLNAATLDDVKSWFRAHYGAANATLVVAGDIDPAEVLKKVQLYFGDIPSGPVRERIDAWPAKRQGAKRSVLQDRVPQPRIIKVWNTPGLCDGDSTLLNLAGSILADGRTSRLYQRLVYRDRTATSVSSASYPFEIAAPMTLDAYVQPGGDAAAVDRVMEEELARFLRTGPTPAELQRAKTRYFAARVRGLEQIDGRAGKSGVLATYQVYCGSPDALAREADLIRKATPADVQRAARAWLDDGAFTLTVEPFPEYSTADQGADRSKLPERGKAPGLRLPPLQRFTLSNGLKVALAEYPSAPVVQLSLLVDAGYAADLGGTPGTARLMLEMLDEGTPTRDALQIAARKETLGAELAAMADLDSFLVSLNALSGRLPESLELFADVLLRPAFPQKELDRIRQQIIAAVQQEKAQPAGIAGRLYPRLIYGEGHAYSGPLSGLGSEEQLAKLSVADLRAFYARWMRPDQATLLVVGDTREAQIRPLLEQYLGAWKAPAEPAPQKQLAEVALPQKPRVFLVNRSGSQQSYILAAHLAPPLRDPDDIAMRLAADAFGGDFLSRVNLNLREDKHWSYGVRSEVMATQAQRPFALRAPVQTDKTVESIKELLREYQELTGQRPLQAQEVRDAQDRTVRRLPGANETSGEIAGSYGTLLKFGLPDSYWNDLVGKVEALDAEAVNAAAKRLVQPQALTWLIVGDLEKIEAGVRKLELGEVTVLDSDGKVLR</sequence>
<proteinExistence type="predicted"/>
<dbReference type="Gene3D" id="3.30.830.10">
    <property type="entry name" value="Metalloenzyme, LuxS/M16 peptidase-like"/>
    <property type="match status" value="4"/>
</dbReference>
<accession>A0A2S5TII9</accession>
<dbReference type="OrthoDB" id="9811314at2"/>
<feature type="domain" description="Peptidase M16 N-terminal" evidence="3">
    <location>
        <begin position="487"/>
        <end position="607"/>
    </location>
</feature>
<evidence type="ECO:0000313" key="6">
    <source>
        <dbReference type="Proteomes" id="UP000238220"/>
    </source>
</evidence>
<evidence type="ECO:0000259" key="4">
    <source>
        <dbReference type="Pfam" id="PF05193"/>
    </source>
</evidence>
<dbReference type="Proteomes" id="UP000238220">
    <property type="component" value="Unassembled WGS sequence"/>
</dbReference>
<dbReference type="PANTHER" id="PTHR11851">
    <property type="entry name" value="METALLOPROTEASE"/>
    <property type="match status" value="1"/>
</dbReference>
<evidence type="ECO:0000259" key="3">
    <source>
        <dbReference type="Pfam" id="PF00675"/>
    </source>
</evidence>
<keyword evidence="2" id="KW-0732">Signal</keyword>
<reference evidence="5 6" key="1">
    <citation type="submission" date="2018-02" db="EMBL/GenBank/DDBJ databases">
        <title>Genome sequencing of Solimonas sp. HR-BB.</title>
        <authorList>
            <person name="Lee Y."/>
            <person name="Jeon C.O."/>
        </authorList>
    </citation>
    <scope>NUCLEOTIDE SEQUENCE [LARGE SCALE GENOMIC DNA]</scope>
    <source>
        <strain evidence="5 6">HR-BB</strain>
    </source>
</reference>
<feature type="region of interest" description="Disordered" evidence="1">
    <location>
        <begin position="452"/>
        <end position="471"/>
    </location>
</feature>
<dbReference type="InterPro" id="IPR050361">
    <property type="entry name" value="MPP/UQCRC_Complex"/>
</dbReference>
<feature type="domain" description="Peptidase M16 C-terminal" evidence="4">
    <location>
        <begin position="202"/>
        <end position="378"/>
    </location>
</feature>
<keyword evidence="6" id="KW-1185">Reference proteome</keyword>
<evidence type="ECO:0000256" key="1">
    <source>
        <dbReference type="SAM" id="MobiDB-lite"/>
    </source>
</evidence>
<dbReference type="AlphaFoldDB" id="A0A2S5TII9"/>
<evidence type="ECO:0000313" key="5">
    <source>
        <dbReference type="EMBL" id="PPE74799.1"/>
    </source>
</evidence>
<feature type="compositionally biased region" description="Basic and acidic residues" evidence="1">
    <location>
        <begin position="457"/>
        <end position="468"/>
    </location>
</feature>
<dbReference type="Pfam" id="PF00675">
    <property type="entry name" value="Peptidase_M16"/>
    <property type="match status" value="2"/>
</dbReference>
<dbReference type="Pfam" id="PF05193">
    <property type="entry name" value="Peptidase_M16_C"/>
    <property type="match status" value="2"/>
</dbReference>
<comment type="caution">
    <text evidence="5">The sequence shown here is derived from an EMBL/GenBank/DDBJ whole genome shotgun (WGS) entry which is preliminary data.</text>
</comment>
<dbReference type="EMBL" id="PSNW01000002">
    <property type="protein sequence ID" value="PPE74799.1"/>
    <property type="molecule type" value="Genomic_DNA"/>
</dbReference>
<protein>
    <submittedName>
        <fullName evidence="5">Peptidase M16</fullName>
    </submittedName>
</protein>
<feature type="signal peptide" evidence="2">
    <location>
        <begin position="1"/>
        <end position="20"/>
    </location>
</feature>
<dbReference type="SUPFAM" id="SSF63411">
    <property type="entry name" value="LuxS/MPP-like metallohydrolase"/>
    <property type="match status" value="4"/>
</dbReference>
<dbReference type="InterPro" id="IPR011765">
    <property type="entry name" value="Pept_M16_N"/>
</dbReference>